<name>A0A369X0L6_9GAMM</name>
<evidence type="ECO:0000256" key="3">
    <source>
        <dbReference type="ARBA" id="ARBA00022603"/>
    </source>
</evidence>
<dbReference type="GO" id="GO:0052915">
    <property type="term" value="F:23S rRNA (guanine(2445)-N(2))-methyltransferase activity"/>
    <property type="evidence" value="ECO:0007669"/>
    <property type="project" value="UniProtKB-UniRule"/>
</dbReference>
<dbReference type="SMART" id="SM00981">
    <property type="entry name" value="THUMP"/>
    <property type="match status" value="1"/>
</dbReference>
<dbReference type="InterPro" id="IPR004114">
    <property type="entry name" value="THUMP_dom"/>
</dbReference>
<dbReference type="Pfam" id="PF10672">
    <property type="entry name" value="Methyltrans_SAM"/>
    <property type="match status" value="1"/>
</dbReference>
<comment type="subcellular location">
    <subcellularLocation>
        <location evidence="6">Cytoplasm</location>
    </subcellularLocation>
</comment>
<evidence type="ECO:0000256" key="6">
    <source>
        <dbReference type="HAMAP-Rule" id="MF_01858"/>
    </source>
</evidence>
<evidence type="ECO:0000256" key="7">
    <source>
        <dbReference type="PROSITE-ProRule" id="PRU00529"/>
    </source>
</evidence>
<dbReference type="InterPro" id="IPR029063">
    <property type="entry name" value="SAM-dependent_MTases_sf"/>
</dbReference>
<dbReference type="PROSITE" id="PS00092">
    <property type="entry name" value="N6_MTASE"/>
    <property type="match status" value="1"/>
</dbReference>
<dbReference type="PANTHER" id="PTHR47313">
    <property type="entry name" value="RIBOSOMAL RNA LARGE SUBUNIT METHYLTRANSFERASE K/L"/>
    <property type="match status" value="1"/>
</dbReference>
<dbReference type="HAMAP" id="MF_01858">
    <property type="entry name" value="23SrRNA_methyltr_KL"/>
    <property type="match status" value="1"/>
</dbReference>
<evidence type="ECO:0000256" key="1">
    <source>
        <dbReference type="ARBA" id="ARBA00022490"/>
    </source>
</evidence>
<accession>A0A369X0L6</accession>
<evidence type="ECO:0000313" key="9">
    <source>
        <dbReference type="EMBL" id="RDE25305.1"/>
    </source>
</evidence>
<evidence type="ECO:0000256" key="4">
    <source>
        <dbReference type="ARBA" id="ARBA00022679"/>
    </source>
</evidence>
<dbReference type="EC" id="2.1.1.173" evidence="6"/>
<dbReference type="PROSITE" id="PS51165">
    <property type="entry name" value="THUMP"/>
    <property type="match status" value="1"/>
</dbReference>
<evidence type="ECO:0000313" key="10">
    <source>
        <dbReference type="Proteomes" id="UP000253769"/>
    </source>
</evidence>
<dbReference type="CDD" id="cd02440">
    <property type="entry name" value="AdoMet_MTases"/>
    <property type="match status" value="1"/>
</dbReference>
<keyword evidence="2 6" id="KW-0698">rRNA processing</keyword>
<keyword evidence="7" id="KW-0694">RNA-binding</keyword>
<dbReference type="EC" id="2.1.1.264" evidence="6"/>
<keyword evidence="10" id="KW-1185">Reference proteome</keyword>
<organism evidence="9 10">
    <name type="scientific">Motiliproteus coralliicola</name>
    <dbReference type="NCBI Taxonomy" id="2283196"/>
    <lineage>
        <taxon>Bacteria</taxon>
        <taxon>Pseudomonadati</taxon>
        <taxon>Pseudomonadota</taxon>
        <taxon>Gammaproteobacteria</taxon>
        <taxon>Oceanospirillales</taxon>
        <taxon>Oceanospirillaceae</taxon>
        <taxon>Motiliproteus</taxon>
    </lineage>
</organism>
<dbReference type="CDD" id="cd11715">
    <property type="entry name" value="THUMP_AdoMetMT"/>
    <property type="match status" value="1"/>
</dbReference>
<dbReference type="InterPro" id="IPR054170">
    <property type="entry name" value="RlmL_1st"/>
</dbReference>
<dbReference type="PROSITE" id="PS01261">
    <property type="entry name" value="UPF0020"/>
    <property type="match status" value="1"/>
</dbReference>
<dbReference type="SUPFAM" id="SSF53335">
    <property type="entry name" value="S-adenosyl-L-methionine-dependent methyltransferases"/>
    <property type="match status" value="2"/>
</dbReference>
<dbReference type="GO" id="GO:0070043">
    <property type="term" value="F:rRNA (guanine-N7-)-methyltransferase activity"/>
    <property type="evidence" value="ECO:0007669"/>
    <property type="project" value="UniProtKB-UniRule"/>
</dbReference>
<sequence>MAAQQRCKELRQNRLRWYHARFIALPASVGALLSELNSTFRFFATCPKGLETLLADELAELGGLDVKTTVAGVFFQGDLAVGYRVCLWSRLANRILLPLAEFSVESAEQLYEGVQQIDWLEHLRSDGTLLVNFSGTSRAIKNTHFGSLKVKDAIVDQFRSRTGQRPAISKEKPDLRINVHLSKGHAHLSLDLSGDSLHRRGYRARGGAAPLKENLACALLIRSGWPQSAAEQQPLVDPMCGSGTLLIEAALMAANIAPGLMRQHFGFERWLKHDAASWMSLLRDARKIRLAAAERDDFPEIHGYDANPKAVSIAKQNAERAGVDRWIRISQRELSQLKALTHKKFDTGLLLTNPPYGERLSEVPVIGYLYRHLGEALKQHFQGWRAAVFTGNPELGKSIAIHSHKQYKLFNGSIPSQLLLFDIADKNFVADRDRPPRVPVQSADSKGDDMFANRLRKNLKQLDKWARKQQLQCYRIYDADMPEYAVAIDRYGDWLHVQEYAPPSKVDPEKAERRLAHVMAALPGVTGVGAEQIALKQRKRQSGKEQYQRLEQQGQYLEVTEGPARVLVNLRDYLDTGLFLDHRPIRQWIRENSRDKRFLNLFSYTAVASLQAAMGGAASTTSVDMSNTYLEWARKNYALNGLSEKLNQTIQADCLQWLRDAGQSGEKYDLIFMDPPSFSNSKRMRDILDVQRDHVMLIEQAMALLDEEGVLIFSNNLRKFKMDQQALADFKVTDITSQTIDQDFKRNPRIHNCWRITKS</sequence>
<keyword evidence="3 6" id="KW-0489">Methyltransferase</keyword>
<evidence type="ECO:0000256" key="5">
    <source>
        <dbReference type="ARBA" id="ARBA00022691"/>
    </source>
</evidence>
<dbReference type="GO" id="GO:0005737">
    <property type="term" value="C:cytoplasm"/>
    <property type="evidence" value="ECO:0007669"/>
    <property type="project" value="UniProtKB-SubCell"/>
</dbReference>
<gene>
    <name evidence="6" type="primary">rlmL</name>
    <name evidence="9" type="ORF">DV711_02610</name>
</gene>
<dbReference type="Proteomes" id="UP000253769">
    <property type="component" value="Unassembled WGS sequence"/>
</dbReference>
<dbReference type="Pfam" id="PF22020">
    <property type="entry name" value="RlmL_1st"/>
    <property type="match status" value="1"/>
</dbReference>
<dbReference type="InterPro" id="IPR002052">
    <property type="entry name" value="DNA_methylase_N6_adenine_CS"/>
</dbReference>
<evidence type="ECO:0000259" key="8">
    <source>
        <dbReference type="PROSITE" id="PS51165"/>
    </source>
</evidence>
<keyword evidence="5 6" id="KW-0949">S-adenosyl-L-methionine</keyword>
<comment type="similarity">
    <text evidence="6">Belongs to the methyltransferase superfamily. RlmKL family.</text>
</comment>
<dbReference type="PIRSF" id="PIRSF037618">
    <property type="entry name" value="RNA_Mtase_bacteria_prd"/>
    <property type="match status" value="1"/>
</dbReference>
<comment type="catalytic activity">
    <reaction evidence="6">
        <text>guanosine(2069) in 23S rRNA + S-adenosyl-L-methionine = N(2)-methylguanosine(2069) in 23S rRNA + S-adenosyl-L-homocysteine + H(+)</text>
        <dbReference type="Rhea" id="RHEA:43772"/>
        <dbReference type="Rhea" id="RHEA-COMP:10688"/>
        <dbReference type="Rhea" id="RHEA-COMP:10689"/>
        <dbReference type="ChEBI" id="CHEBI:15378"/>
        <dbReference type="ChEBI" id="CHEBI:57856"/>
        <dbReference type="ChEBI" id="CHEBI:59789"/>
        <dbReference type="ChEBI" id="CHEBI:74269"/>
        <dbReference type="ChEBI" id="CHEBI:74481"/>
        <dbReference type="EC" id="2.1.1.264"/>
    </reaction>
</comment>
<feature type="domain" description="THUMP" evidence="8">
    <location>
        <begin position="81"/>
        <end position="192"/>
    </location>
</feature>
<dbReference type="Pfam" id="PF02926">
    <property type="entry name" value="THUMP"/>
    <property type="match status" value="1"/>
</dbReference>
<dbReference type="InterPro" id="IPR000241">
    <property type="entry name" value="RlmKL-like_Mtase"/>
</dbReference>
<comment type="function">
    <text evidence="6">Specifically methylates the guanine in position 2445 (m2G2445) and the guanine in position 2069 (m7G2069) of 23S rRNA.</text>
</comment>
<dbReference type="OrthoDB" id="9809404at2"/>
<reference evidence="9 10" key="1">
    <citation type="submission" date="2018-07" db="EMBL/GenBank/DDBJ databases">
        <title>Motiliproteus coralliicola sp. nov., a bacterium isolated from Coral.</title>
        <authorList>
            <person name="Wang G."/>
        </authorList>
    </citation>
    <scope>NUCLEOTIDE SEQUENCE [LARGE SCALE GENOMIC DNA]</scope>
    <source>
        <strain evidence="9 10">C34</strain>
    </source>
</reference>
<evidence type="ECO:0000256" key="2">
    <source>
        <dbReference type="ARBA" id="ARBA00022552"/>
    </source>
</evidence>
<proteinExistence type="inferred from homology"/>
<dbReference type="Gene3D" id="3.30.750.80">
    <property type="entry name" value="RNA methyltransferase domain (HRMD) like"/>
    <property type="match status" value="1"/>
</dbReference>
<dbReference type="Gene3D" id="3.40.50.150">
    <property type="entry name" value="Vaccinia Virus protein VP39"/>
    <property type="match status" value="2"/>
</dbReference>
<dbReference type="InterPro" id="IPR017244">
    <property type="entry name" value="23SrRNA_methyltr_KL"/>
</dbReference>
<dbReference type="Pfam" id="PF01170">
    <property type="entry name" value="UPF0020"/>
    <property type="match status" value="1"/>
</dbReference>
<protein>
    <recommendedName>
        <fullName evidence="6">Ribosomal RNA large subunit methyltransferase K/L</fullName>
    </recommendedName>
    <domain>
        <recommendedName>
            <fullName evidence="6">23S rRNA m2G2445 methyltransferase</fullName>
            <ecNumber evidence="6">2.1.1.173</ecNumber>
        </recommendedName>
        <alternativeName>
            <fullName evidence="6">rRNA (guanine-N(2)-)-methyltransferase RlmL</fullName>
        </alternativeName>
    </domain>
    <domain>
        <recommendedName>
            <fullName evidence="6">23S rRNA m7G2069 methyltransferase</fullName>
            <ecNumber evidence="6">2.1.1.264</ecNumber>
        </recommendedName>
        <alternativeName>
            <fullName evidence="6">rRNA (guanine-N(7)-)-methyltransferase RlmK</fullName>
        </alternativeName>
    </domain>
</protein>
<dbReference type="AlphaFoldDB" id="A0A369X0L6"/>
<dbReference type="Gene3D" id="3.30.2130.30">
    <property type="match status" value="1"/>
</dbReference>
<dbReference type="PANTHER" id="PTHR47313:SF1">
    <property type="entry name" value="RIBOSOMAL RNA LARGE SUBUNIT METHYLTRANSFERASE K_L"/>
    <property type="match status" value="1"/>
</dbReference>
<dbReference type="InterPro" id="IPR019614">
    <property type="entry name" value="SAM-dep_methyl-trfase"/>
</dbReference>
<dbReference type="EMBL" id="QQOH01000001">
    <property type="protein sequence ID" value="RDE25305.1"/>
    <property type="molecule type" value="Genomic_DNA"/>
</dbReference>
<dbReference type="InterPro" id="IPR053943">
    <property type="entry name" value="RlmKL-like_Mtase_CS"/>
</dbReference>
<keyword evidence="4 6" id="KW-0808">Transferase</keyword>
<dbReference type="GO" id="GO:0003723">
    <property type="term" value="F:RNA binding"/>
    <property type="evidence" value="ECO:0007669"/>
    <property type="project" value="UniProtKB-UniRule"/>
</dbReference>
<comment type="catalytic activity">
    <reaction evidence="6">
        <text>guanosine(2445) in 23S rRNA + S-adenosyl-L-methionine = N(2)-methylguanosine(2445) in 23S rRNA + S-adenosyl-L-homocysteine + H(+)</text>
        <dbReference type="Rhea" id="RHEA:42740"/>
        <dbReference type="Rhea" id="RHEA-COMP:10215"/>
        <dbReference type="Rhea" id="RHEA-COMP:10216"/>
        <dbReference type="ChEBI" id="CHEBI:15378"/>
        <dbReference type="ChEBI" id="CHEBI:57856"/>
        <dbReference type="ChEBI" id="CHEBI:59789"/>
        <dbReference type="ChEBI" id="CHEBI:74269"/>
        <dbReference type="ChEBI" id="CHEBI:74481"/>
        <dbReference type="EC" id="2.1.1.173"/>
    </reaction>
</comment>
<keyword evidence="1 6" id="KW-0963">Cytoplasm</keyword>
<comment type="caution">
    <text evidence="9">The sequence shown here is derived from an EMBL/GenBank/DDBJ whole genome shotgun (WGS) entry which is preliminary data.</text>
</comment>
<dbReference type="NCBIfam" id="NF008748">
    <property type="entry name" value="PRK11783.1"/>
    <property type="match status" value="1"/>
</dbReference>